<feature type="transmembrane region" description="Helical" evidence="1">
    <location>
        <begin position="42"/>
        <end position="65"/>
    </location>
</feature>
<protein>
    <submittedName>
        <fullName evidence="2">Putative membrane protein</fullName>
    </submittedName>
</protein>
<gene>
    <name evidence="2" type="ORF">ABI_33430</name>
</gene>
<dbReference type="AlphaFoldDB" id="F4QQ38"/>
<dbReference type="HOGENOM" id="CLU_1033167_0_0_5"/>
<keyword evidence="1" id="KW-0812">Transmembrane</keyword>
<keyword evidence="1" id="KW-1133">Transmembrane helix</keyword>
<feature type="transmembrane region" description="Helical" evidence="1">
    <location>
        <begin position="223"/>
        <end position="246"/>
    </location>
</feature>
<dbReference type="Proteomes" id="UP000006512">
    <property type="component" value="Unassembled WGS sequence"/>
</dbReference>
<evidence type="ECO:0000256" key="1">
    <source>
        <dbReference type="SAM" id="Phobius"/>
    </source>
</evidence>
<proteinExistence type="predicted"/>
<keyword evidence="3" id="KW-1185">Reference proteome</keyword>
<feature type="transmembrane region" description="Helical" evidence="1">
    <location>
        <begin position="180"/>
        <end position="203"/>
    </location>
</feature>
<dbReference type="STRING" id="715226.ABI_33430"/>
<reference evidence="3" key="1">
    <citation type="submission" date="2011-03" db="EMBL/GenBank/DDBJ databases">
        <title>Draft genome sequence of Brevundimonas diminuta.</title>
        <authorList>
            <person name="Brown P.J.B."/>
            <person name="Buechlein A."/>
            <person name="Hemmerich C."/>
            <person name="Brun Y.V."/>
        </authorList>
    </citation>
    <scope>NUCLEOTIDE SEQUENCE [LARGE SCALE GENOMIC DNA]</scope>
    <source>
        <strain evidence="3">C19</strain>
    </source>
</reference>
<organism evidence="2 3">
    <name type="scientific">Asticcacaulis biprosthecium C19</name>
    <dbReference type="NCBI Taxonomy" id="715226"/>
    <lineage>
        <taxon>Bacteria</taxon>
        <taxon>Pseudomonadati</taxon>
        <taxon>Pseudomonadota</taxon>
        <taxon>Alphaproteobacteria</taxon>
        <taxon>Caulobacterales</taxon>
        <taxon>Caulobacteraceae</taxon>
        <taxon>Asticcacaulis</taxon>
    </lineage>
</organism>
<dbReference type="eggNOG" id="ENOG5033JT0">
    <property type="taxonomic scope" value="Bacteria"/>
</dbReference>
<evidence type="ECO:0000313" key="2">
    <source>
        <dbReference type="EMBL" id="EGF90325.1"/>
    </source>
</evidence>
<feature type="transmembrane region" description="Helical" evidence="1">
    <location>
        <begin position="131"/>
        <end position="153"/>
    </location>
</feature>
<evidence type="ECO:0000313" key="3">
    <source>
        <dbReference type="Proteomes" id="UP000006512"/>
    </source>
</evidence>
<feature type="transmembrane region" description="Helical" evidence="1">
    <location>
        <begin position="93"/>
        <end position="119"/>
    </location>
</feature>
<dbReference type="EMBL" id="GL883079">
    <property type="protein sequence ID" value="EGF90325.1"/>
    <property type="molecule type" value="Genomic_DNA"/>
</dbReference>
<sequence>MTKALSAAIAGLPAVWGGAGLALLLLWATAVGGPLLVLQHPSAWLCLALVALVAIFKVISLGALYRTALFGKEARKEGLGPLGLQFGLPEVRLIVASLLVLLFVAFIAAAIAIVLMVGFRMNDVDPLHAGPWGLAGAAIAQLLLLFVLVKFSLLHAANIAQRKLVTLNALGLTSGQAGKLFFGIVVLSLPFALLCAGVVHQFAPEIRLAQALPYPWLNQRMSLVLYGGLLLLQVGVLLPLLTGFFASAYRQIERLRAE</sequence>
<accession>F4QQ38</accession>
<keyword evidence="1" id="KW-0472">Membrane</keyword>
<name>F4QQ38_9CAUL</name>